<feature type="transmembrane region" description="Helical" evidence="2">
    <location>
        <begin position="263"/>
        <end position="282"/>
    </location>
</feature>
<evidence type="ECO:0000256" key="2">
    <source>
        <dbReference type="SAM" id="Phobius"/>
    </source>
</evidence>
<reference evidence="3 4" key="1">
    <citation type="submission" date="2021-01" db="EMBL/GenBank/DDBJ databases">
        <title>Whole genome shotgun sequence of Verrucosispora lutea NBRC 106530.</title>
        <authorList>
            <person name="Komaki H."/>
            <person name="Tamura T."/>
        </authorList>
    </citation>
    <scope>NUCLEOTIDE SEQUENCE [LARGE SCALE GENOMIC DNA]</scope>
    <source>
        <strain evidence="3 4">NBRC 106530</strain>
    </source>
</reference>
<feature type="transmembrane region" description="Helical" evidence="2">
    <location>
        <begin position="294"/>
        <end position="314"/>
    </location>
</feature>
<comment type="caution">
    <text evidence="3">The sequence shown here is derived from an EMBL/GenBank/DDBJ whole genome shotgun (WGS) entry which is preliminary data.</text>
</comment>
<protein>
    <submittedName>
        <fullName evidence="3">Uncharacterized protein</fullName>
    </submittedName>
</protein>
<name>A0ABQ4INT3_9ACTN</name>
<organism evidence="3 4">
    <name type="scientific">Micromonospora lutea</name>
    <dbReference type="NCBI Taxonomy" id="419825"/>
    <lineage>
        <taxon>Bacteria</taxon>
        <taxon>Bacillati</taxon>
        <taxon>Actinomycetota</taxon>
        <taxon>Actinomycetes</taxon>
        <taxon>Micromonosporales</taxon>
        <taxon>Micromonosporaceae</taxon>
        <taxon>Micromonospora</taxon>
    </lineage>
</organism>
<evidence type="ECO:0000313" key="4">
    <source>
        <dbReference type="Proteomes" id="UP000643165"/>
    </source>
</evidence>
<dbReference type="Proteomes" id="UP000643165">
    <property type="component" value="Unassembled WGS sequence"/>
</dbReference>
<sequence>MKRVTGSRAARDHSDGPFPDAGPETSAPPRTQVVAPHPRAVPSAAPESGTGGTEPDQAEPATVELPHGVEVEPTTGAPVDTLPRRVPIRATGRRGRRHRPLDDGTPDEDTFWAPIEEVHWDGTPVRQDAAGEGDPWWRRFRPVRRHRERSSHPPDPLAGLAALIGLSLAAAFFAWVSAGPLWLAVGHATSGTVTVTRCTGDGLAQRCRGIFTAGDEEFRTHGVRVSGVPRDLAVPGSALPARVTGPDGHVAYADRGVGAQLRWLLGLLGVLGCAVGIVRWTGAARLPDPTERRWAIAASLAGPLLTAFGFMVAAW</sequence>
<accession>A0ABQ4INT3</accession>
<proteinExistence type="predicted"/>
<evidence type="ECO:0000313" key="3">
    <source>
        <dbReference type="EMBL" id="GIJ19476.1"/>
    </source>
</evidence>
<feature type="region of interest" description="Disordered" evidence="1">
    <location>
        <begin position="1"/>
        <end position="82"/>
    </location>
</feature>
<keyword evidence="2" id="KW-0472">Membrane</keyword>
<dbReference type="RefSeq" id="WP_203990799.1">
    <property type="nucleotide sequence ID" value="NZ_BOPB01000001.1"/>
</dbReference>
<feature type="transmembrane region" description="Helical" evidence="2">
    <location>
        <begin position="157"/>
        <end position="176"/>
    </location>
</feature>
<dbReference type="EMBL" id="BOPB01000001">
    <property type="protein sequence ID" value="GIJ19476.1"/>
    <property type="molecule type" value="Genomic_DNA"/>
</dbReference>
<keyword evidence="2" id="KW-1133">Transmembrane helix</keyword>
<evidence type="ECO:0000256" key="1">
    <source>
        <dbReference type="SAM" id="MobiDB-lite"/>
    </source>
</evidence>
<gene>
    <name evidence="3" type="ORF">Vlu01_01000</name>
</gene>
<keyword evidence="4" id="KW-1185">Reference proteome</keyword>
<keyword evidence="2" id="KW-0812">Transmembrane</keyword>